<evidence type="ECO:0000259" key="2">
    <source>
        <dbReference type="PROSITE" id="PS50022"/>
    </source>
</evidence>
<dbReference type="SUPFAM" id="SSF49785">
    <property type="entry name" value="Galactose-binding domain-like"/>
    <property type="match status" value="1"/>
</dbReference>
<reference evidence="3 4" key="1">
    <citation type="submission" date="2024-02" db="EMBL/GenBank/DDBJ databases">
        <title>Chromosome-scale genome assembly of the rough periwinkle Littorina saxatilis.</title>
        <authorList>
            <person name="De Jode A."/>
            <person name="Faria R."/>
            <person name="Formenti G."/>
            <person name="Sims Y."/>
            <person name="Smith T.P."/>
            <person name="Tracey A."/>
            <person name="Wood J.M.D."/>
            <person name="Zagrodzka Z.B."/>
            <person name="Johannesson K."/>
            <person name="Butlin R.K."/>
            <person name="Leder E.H."/>
        </authorList>
    </citation>
    <scope>NUCLEOTIDE SEQUENCE [LARGE SCALE GENOMIC DNA]</scope>
    <source>
        <strain evidence="3">Snail1</strain>
        <tissue evidence="3">Muscle</tissue>
    </source>
</reference>
<feature type="domain" description="F5/8 type C" evidence="2">
    <location>
        <begin position="188"/>
        <end position="281"/>
    </location>
</feature>
<dbReference type="PROSITE" id="PS50022">
    <property type="entry name" value="FA58C_3"/>
    <property type="match status" value="1"/>
</dbReference>
<keyword evidence="4" id="KW-1185">Reference proteome</keyword>
<evidence type="ECO:0000256" key="1">
    <source>
        <dbReference type="SAM" id="SignalP"/>
    </source>
</evidence>
<dbReference type="PANTHER" id="PTHR45713">
    <property type="entry name" value="FTP DOMAIN-CONTAINING PROTEIN"/>
    <property type="match status" value="1"/>
</dbReference>
<dbReference type="InterPro" id="IPR000421">
    <property type="entry name" value="FA58C"/>
</dbReference>
<dbReference type="AlphaFoldDB" id="A0AAN9GC98"/>
<proteinExistence type="predicted"/>
<protein>
    <recommendedName>
        <fullName evidence="2">F5/8 type C domain-containing protein</fullName>
    </recommendedName>
</protein>
<dbReference type="EMBL" id="JBAMIC010000010">
    <property type="protein sequence ID" value="KAK7103051.1"/>
    <property type="molecule type" value="Genomic_DNA"/>
</dbReference>
<dbReference type="Proteomes" id="UP001374579">
    <property type="component" value="Unassembled WGS sequence"/>
</dbReference>
<dbReference type="Gene3D" id="2.60.120.260">
    <property type="entry name" value="Galactose-binding domain-like"/>
    <property type="match status" value="1"/>
</dbReference>
<gene>
    <name evidence="3" type="ORF">V1264_021181</name>
</gene>
<comment type="caution">
    <text evidence="3">The sequence shown here is derived from an EMBL/GenBank/DDBJ whole genome shotgun (WGS) entry which is preliminary data.</text>
</comment>
<dbReference type="Pfam" id="PF22633">
    <property type="entry name" value="F5_F8_type_C_2"/>
    <property type="match status" value="1"/>
</dbReference>
<dbReference type="InterPro" id="IPR008979">
    <property type="entry name" value="Galactose-bd-like_sf"/>
</dbReference>
<feature type="chain" id="PRO_5043024713" description="F5/8 type C domain-containing protein" evidence="1">
    <location>
        <begin position="29"/>
        <end position="281"/>
    </location>
</feature>
<accession>A0AAN9GC98</accession>
<feature type="signal peptide" evidence="1">
    <location>
        <begin position="1"/>
        <end position="28"/>
    </location>
</feature>
<sequence>MAAGCGLRAVFVLLVLVICCVIPQSVEAKSFANLVKTVSLGRGTTNSSNPKYIYETGPECVAFTSSSSQKPYIDVGLVATSRVRTVLIYLPITGTDYRNIQLSFGSTTHSFKKHTDIDQNIVAIWEGDHSTYTLRIRSNESSFTLCLIKVYDVTLEDYCACDETCHRNRDVICCDDDHHGVCDKPHDCHQVNVALNKPASMSSYYRKSEASYAVNGITGTTFSAPGYTSDSTQWNCIHTDAGDTSPYWEVDLGKDYTVNSVIIYRRGGGNTYTLICLIIST</sequence>
<evidence type="ECO:0000313" key="4">
    <source>
        <dbReference type="Proteomes" id="UP001374579"/>
    </source>
</evidence>
<keyword evidence="1" id="KW-0732">Signal</keyword>
<dbReference type="InterPro" id="IPR051941">
    <property type="entry name" value="BG_Antigen-Binding_Lectin"/>
</dbReference>
<name>A0AAN9GC98_9CAEN</name>
<dbReference type="PANTHER" id="PTHR45713:SF6">
    <property type="entry name" value="F5_8 TYPE C DOMAIN-CONTAINING PROTEIN"/>
    <property type="match status" value="1"/>
</dbReference>
<evidence type="ECO:0000313" key="3">
    <source>
        <dbReference type="EMBL" id="KAK7103051.1"/>
    </source>
</evidence>
<organism evidence="3 4">
    <name type="scientific">Littorina saxatilis</name>
    <dbReference type="NCBI Taxonomy" id="31220"/>
    <lineage>
        <taxon>Eukaryota</taxon>
        <taxon>Metazoa</taxon>
        <taxon>Spiralia</taxon>
        <taxon>Lophotrochozoa</taxon>
        <taxon>Mollusca</taxon>
        <taxon>Gastropoda</taxon>
        <taxon>Caenogastropoda</taxon>
        <taxon>Littorinimorpha</taxon>
        <taxon>Littorinoidea</taxon>
        <taxon>Littorinidae</taxon>
        <taxon>Littorina</taxon>
    </lineage>
</organism>